<name>A0ABD0XY05_9HEMI</name>
<accession>A0ABD0XY05</accession>
<keyword evidence="2" id="KW-1185">Reference proteome</keyword>
<dbReference type="AlphaFoldDB" id="A0ABD0XY05"/>
<evidence type="ECO:0000313" key="2">
    <source>
        <dbReference type="Proteomes" id="UP001558652"/>
    </source>
</evidence>
<sequence>MASKRRNMFYENKKQETTEIGSWVTMGDIDERRVIHGRPRGLADGQSGHVFLEMFLSGRVCSSGYVTCPVSGYIRTRSVVHVHITWLHDWVDHFASTPTARCWKPLAHTPGILDLHSYDCSLKMT</sequence>
<evidence type="ECO:0000313" key="1">
    <source>
        <dbReference type="EMBL" id="KAL1116141.1"/>
    </source>
</evidence>
<gene>
    <name evidence="1" type="ORF">AAG570_005636</name>
</gene>
<dbReference type="Proteomes" id="UP001558652">
    <property type="component" value="Unassembled WGS sequence"/>
</dbReference>
<proteinExistence type="predicted"/>
<organism evidence="1 2">
    <name type="scientific">Ranatra chinensis</name>
    <dbReference type="NCBI Taxonomy" id="642074"/>
    <lineage>
        <taxon>Eukaryota</taxon>
        <taxon>Metazoa</taxon>
        <taxon>Ecdysozoa</taxon>
        <taxon>Arthropoda</taxon>
        <taxon>Hexapoda</taxon>
        <taxon>Insecta</taxon>
        <taxon>Pterygota</taxon>
        <taxon>Neoptera</taxon>
        <taxon>Paraneoptera</taxon>
        <taxon>Hemiptera</taxon>
        <taxon>Heteroptera</taxon>
        <taxon>Panheteroptera</taxon>
        <taxon>Nepomorpha</taxon>
        <taxon>Nepidae</taxon>
        <taxon>Ranatrinae</taxon>
        <taxon>Ranatra</taxon>
    </lineage>
</organism>
<reference evidence="1 2" key="1">
    <citation type="submission" date="2024-07" db="EMBL/GenBank/DDBJ databases">
        <title>Chromosome-level genome assembly of the water stick insect Ranatra chinensis (Heteroptera: Nepidae).</title>
        <authorList>
            <person name="Liu X."/>
        </authorList>
    </citation>
    <scope>NUCLEOTIDE SEQUENCE [LARGE SCALE GENOMIC DNA]</scope>
    <source>
        <strain evidence="1">Cailab_2021Rc</strain>
        <tissue evidence="1">Muscle</tissue>
    </source>
</reference>
<comment type="caution">
    <text evidence="1">The sequence shown here is derived from an EMBL/GenBank/DDBJ whole genome shotgun (WGS) entry which is preliminary data.</text>
</comment>
<protein>
    <submittedName>
        <fullName evidence="1">Uncharacterized protein</fullName>
    </submittedName>
</protein>
<dbReference type="EMBL" id="JBFDAA010000018">
    <property type="protein sequence ID" value="KAL1116141.1"/>
    <property type="molecule type" value="Genomic_DNA"/>
</dbReference>